<keyword evidence="2" id="KW-0732">Signal</keyword>
<feature type="region of interest" description="Disordered" evidence="1">
    <location>
        <begin position="30"/>
        <end position="80"/>
    </location>
</feature>
<reference evidence="3 4" key="1">
    <citation type="submission" date="2021-03" db="EMBL/GenBank/DDBJ databases">
        <title>Glycomyces sp. nov., a novel actinomycete isolated from soil.</title>
        <authorList>
            <person name="Yang X."/>
            <person name="Xu X."/>
        </authorList>
    </citation>
    <scope>NUCLEOTIDE SEQUENCE [LARGE SCALE GENOMIC DNA]</scope>
    <source>
        <strain evidence="3 4">NEAU-S30</strain>
    </source>
</reference>
<feature type="chain" id="PRO_5046543529" description="DUF4352 domain-containing protein" evidence="2">
    <location>
        <begin position="31"/>
        <end position="204"/>
    </location>
</feature>
<name>A0ABS3U8Y4_9ACTN</name>
<feature type="compositionally biased region" description="Acidic residues" evidence="1">
    <location>
        <begin position="45"/>
        <end position="57"/>
    </location>
</feature>
<evidence type="ECO:0000256" key="1">
    <source>
        <dbReference type="SAM" id="MobiDB-lite"/>
    </source>
</evidence>
<comment type="caution">
    <text evidence="3">The sequence shown here is derived from an EMBL/GenBank/DDBJ whole genome shotgun (WGS) entry which is preliminary data.</text>
</comment>
<feature type="signal peptide" evidence="2">
    <location>
        <begin position="1"/>
        <end position="30"/>
    </location>
</feature>
<proteinExistence type="predicted"/>
<gene>
    <name evidence="3" type="ORF">J5V16_20575</name>
</gene>
<dbReference type="EMBL" id="JAGFNP010000013">
    <property type="protein sequence ID" value="MBO3735230.1"/>
    <property type="molecule type" value="Genomic_DNA"/>
</dbReference>
<protein>
    <recommendedName>
        <fullName evidence="5">DUF4352 domain-containing protein</fullName>
    </recommendedName>
</protein>
<sequence length="204" mass="20660">MNLEFPEISKRLLAASGAALIALAALSACSGEDTGSGDTSNAAEEAGDEAGAEEDAAEGAAGDGTSPEAPLPAGSTLDVGDWTVTPTATLDATDAIVAADDFNAAPAAGFQQSLVTLEGTYNGTETGSLWLDVTFGVWADGTFYDSIDCMNTVEDQITLVPDVSGGGTSAGSACVEVPADADTYLLYFEDILSFDGTQYFVEIG</sequence>
<keyword evidence="4" id="KW-1185">Reference proteome</keyword>
<evidence type="ECO:0008006" key="5">
    <source>
        <dbReference type="Google" id="ProtNLM"/>
    </source>
</evidence>
<organism evidence="3 4">
    <name type="scientific">Glycomyces niveus</name>
    <dbReference type="NCBI Taxonomy" id="2820287"/>
    <lineage>
        <taxon>Bacteria</taxon>
        <taxon>Bacillati</taxon>
        <taxon>Actinomycetota</taxon>
        <taxon>Actinomycetes</taxon>
        <taxon>Glycomycetales</taxon>
        <taxon>Glycomycetaceae</taxon>
        <taxon>Glycomyces</taxon>
    </lineage>
</organism>
<accession>A0ABS3U8Y4</accession>
<evidence type="ECO:0000256" key="2">
    <source>
        <dbReference type="SAM" id="SignalP"/>
    </source>
</evidence>
<dbReference type="RefSeq" id="WP_208498853.1">
    <property type="nucleotide sequence ID" value="NZ_JAGFNP010000013.1"/>
</dbReference>
<dbReference type="Proteomes" id="UP000681341">
    <property type="component" value="Unassembled WGS sequence"/>
</dbReference>
<evidence type="ECO:0000313" key="3">
    <source>
        <dbReference type="EMBL" id="MBO3735230.1"/>
    </source>
</evidence>
<evidence type="ECO:0000313" key="4">
    <source>
        <dbReference type="Proteomes" id="UP000681341"/>
    </source>
</evidence>